<dbReference type="InterPro" id="IPR008207">
    <property type="entry name" value="Sig_transdc_His_kin_Hpt_dom"/>
</dbReference>
<dbReference type="InterPro" id="IPR000160">
    <property type="entry name" value="GGDEF_dom"/>
</dbReference>
<dbReference type="RefSeq" id="WP_262684815.1">
    <property type="nucleotide sequence ID" value="NZ_JAOQIO010000055.1"/>
</dbReference>
<accession>A0ABT2UFX8</accession>
<dbReference type="InterPro" id="IPR050469">
    <property type="entry name" value="Diguanylate_Cyclase"/>
</dbReference>
<dbReference type="NCBIfam" id="TIGR00254">
    <property type="entry name" value="GGDEF"/>
    <property type="match status" value="1"/>
</dbReference>
<feature type="domain" description="Response regulatory" evidence="4">
    <location>
        <begin position="150"/>
        <end position="266"/>
    </location>
</feature>
<dbReference type="SUPFAM" id="SSF55073">
    <property type="entry name" value="Nucleotide cyclase"/>
    <property type="match status" value="1"/>
</dbReference>
<dbReference type="SUPFAM" id="SSF47226">
    <property type="entry name" value="Histidine-containing phosphotransfer domain, HPT domain"/>
    <property type="match status" value="1"/>
</dbReference>
<dbReference type="SMART" id="SM00267">
    <property type="entry name" value="GGDEF"/>
    <property type="match status" value="1"/>
</dbReference>
<gene>
    <name evidence="7" type="ORF">OB236_15690</name>
</gene>
<dbReference type="PANTHER" id="PTHR45138">
    <property type="entry name" value="REGULATORY COMPONENTS OF SENSORY TRANSDUCTION SYSTEM"/>
    <property type="match status" value="1"/>
</dbReference>
<dbReference type="Pfam" id="PF00990">
    <property type="entry name" value="GGDEF"/>
    <property type="match status" value="1"/>
</dbReference>
<feature type="modified residue" description="4-aspartylphosphate" evidence="2">
    <location>
        <position position="507"/>
    </location>
</feature>
<evidence type="ECO:0000259" key="5">
    <source>
        <dbReference type="PROSITE" id="PS50887"/>
    </source>
</evidence>
<feature type="domain" description="GGDEF" evidence="5">
    <location>
        <begin position="306"/>
        <end position="439"/>
    </location>
</feature>
<feature type="domain" description="HPt" evidence="6">
    <location>
        <begin position="13"/>
        <end position="118"/>
    </location>
</feature>
<dbReference type="SUPFAM" id="SSF52172">
    <property type="entry name" value="CheY-like"/>
    <property type="match status" value="2"/>
</dbReference>
<dbReference type="InterPro" id="IPR029787">
    <property type="entry name" value="Nucleotide_cyclase"/>
</dbReference>
<keyword evidence="2" id="KW-0597">Phosphoprotein</keyword>
<dbReference type="Pfam" id="PF00072">
    <property type="entry name" value="Response_reg"/>
    <property type="match status" value="2"/>
</dbReference>
<evidence type="ECO:0000313" key="8">
    <source>
        <dbReference type="Proteomes" id="UP001652445"/>
    </source>
</evidence>
<proteinExistence type="predicted"/>
<organism evidence="7 8">
    <name type="scientific">Paenibacillus baimaensis</name>
    <dbReference type="NCBI Taxonomy" id="2982185"/>
    <lineage>
        <taxon>Bacteria</taxon>
        <taxon>Bacillati</taxon>
        <taxon>Bacillota</taxon>
        <taxon>Bacilli</taxon>
        <taxon>Bacillales</taxon>
        <taxon>Paenibacillaceae</taxon>
        <taxon>Paenibacillus</taxon>
    </lineage>
</organism>
<dbReference type="PROSITE" id="PS50887">
    <property type="entry name" value="GGDEF"/>
    <property type="match status" value="1"/>
</dbReference>
<dbReference type="InterPro" id="IPR036641">
    <property type="entry name" value="HPT_dom_sf"/>
</dbReference>
<dbReference type="InterPro" id="IPR001789">
    <property type="entry name" value="Sig_transdc_resp-reg_receiver"/>
</dbReference>
<dbReference type="EC" id="2.7.7.65" evidence="7"/>
<dbReference type="Pfam" id="PF01627">
    <property type="entry name" value="Hpt"/>
    <property type="match status" value="1"/>
</dbReference>
<keyword evidence="8" id="KW-1185">Reference proteome</keyword>
<feature type="modified residue" description="4-aspartylphosphate" evidence="2">
    <location>
        <position position="199"/>
    </location>
</feature>
<keyword evidence="7" id="KW-0808">Transferase</keyword>
<evidence type="ECO:0000313" key="7">
    <source>
        <dbReference type="EMBL" id="MCU6793547.1"/>
    </source>
</evidence>
<dbReference type="Gene3D" id="3.30.70.270">
    <property type="match status" value="1"/>
</dbReference>
<dbReference type="SMART" id="SM00448">
    <property type="entry name" value="REC"/>
    <property type="match status" value="2"/>
</dbReference>
<evidence type="ECO:0000256" key="1">
    <source>
        <dbReference type="PROSITE-ProRule" id="PRU00110"/>
    </source>
</evidence>
<feature type="domain" description="Response regulatory" evidence="4">
    <location>
        <begin position="458"/>
        <end position="575"/>
    </location>
</feature>
<dbReference type="CDD" id="cd01949">
    <property type="entry name" value="GGDEF"/>
    <property type="match status" value="1"/>
</dbReference>
<sequence length="578" mass="66644">MRQTTPEERIRREEKLMKEGRKKYIGELRKQLAQLSELSVIQEADMNLDIALKLYRLVHTLKGSAPMFGFIRIGAIAEKLVRRWEWAQDLELLVIQDNLIKNEFQTSLAGSTDLMQQLSMEIDIYEQELDLDEQQEQMSKRAPMMALGSRLLVIDDDDVLRSYLVRRFKLEGYGVDEARDVPEAKKLLREFTYDLILLDLMMHPQSGYELFEFVKEDPTLKWISLVVLSGRDHIHDKVRCFYLGADDFITKPFQYEELSARVYSLLKRTKDFEQMAFRDPLTGVYNRRYFDHQVKVELQRIERYPSPMSLVFIDIDRFKSINDTYGHHIGDLVLQGLAHLLQNHLRATDVLARFGGEEFVIIFPGMSGPQTLKVVESILEHARCGPVAQNEGQAFHITFSAGICEWSNGMTVEEWIKNSDDAMYTAKQNGRNGALLYSQGMSAAETTGTVTVKERKKTILIADDDRILRSILVSKLQHLPVSFVEAVDGEEAYLILKSQQVDLCILDGLMPRLDGFEMLERMKEESNKPEEVRILMLSGRSREEDLTRGLQLGVDTYMHKPFSMVELEVKVKQLLELG</sequence>
<evidence type="ECO:0000256" key="3">
    <source>
        <dbReference type="SAM" id="Coils"/>
    </source>
</evidence>
<reference evidence="7 8" key="1">
    <citation type="submission" date="2022-09" db="EMBL/GenBank/DDBJ databases">
        <authorList>
            <person name="Han X.L."/>
            <person name="Wang Q."/>
            <person name="Lu T."/>
        </authorList>
    </citation>
    <scope>NUCLEOTIDE SEQUENCE [LARGE SCALE GENOMIC DNA]</scope>
    <source>
        <strain evidence="7 8">WQ 127069</strain>
    </source>
</reference>
<evidence type="ECO:0000259" key="4">
    <source>
        <dbReference type="PROSITE" id="PS50110"/>
    </source>
</evidence>
<dbReference type="Gene3D" id="3.40.50.2300">
    <property type="match status" value="2"/>
</dbReference>
<feature type="modified residue" description="Phosphohistidine" evidence="1">
    <location>
        <position position="59"/>
    </location>
</feature>
<evidence type="ECO:0000256" key="2">
    <source>
        <dbReference type="PROSITE-ProRule" id="PRU00169"/>
    </source>
</evidence>
<name>A0ABT2UFX8_9BACL</name>
<dbReference type="Proteomes" id="UP001652445">
    <property type="component" value="Unassembled WGS sequence"/>
</dbReference>
<dbReference type="Gene3D" id="1.20.120.160">
    <property type="entry name" value="HPT domain"/>
    <property type="match status" value="1"/>
</dbReference>
<evidence type="ECO:0000259" key="6">
    <source>
        <dbReference type="PROSITE" id="PS50894"/>
    </source>
</evidence>
<keyword evidence="3" id="KW-0175">Coiled coil</keyword>
<dbReference type="PROSITE" id="PS50894">
    <property type="entry name" value="HPT"/>
    <property type="match status" value="1"/>
</dbReference>
<dbReference type="PROSITE" id="PS50110">
    <property type="entry name" value="RESPONSE_REGULATORY"/>
    <property type="match status" value="2"/>
</dbReference>
<dbReference type="PANTHER" id="PTHR45138:SF9">
    <property type="entry name" value="DIGUANYLATE CYCLASE DGCM-RELATED"/>
    <property type="match status" value="1"/>
</dbReference>
<dbReference type="InterPro" id="IPR011006">
    <property type="entry name" value="CheY-like_superfamily"/>
</dbReference>
<comment type="caution">
    <text evidence="7">The sequence shown here is derived from an EMBL/GenBank/DDBJ whole genome shotgun (WGS) entry which is preliminary data.</text>
</comment>
<dbReference type="CDD" id="cd00156">
    <property type="entry name" value="REC"/>
    <property type="match status" value="1"/>
</dbReference>
<dbReference type="GO" id="GO:0052621">
    <property type="term" value="F:diguanylate cyclase activity"/>
    <property type="evidence" value="ECO:0007669"/>
    <property type="project" value="UniProtKB-EC"/>
</dbReference>
<protein>
    <submittedName>
        <fullName evidence="7">Diguanylate cyclase</fullName>
        <ecNumber evidence="7">2.7.7.65</ecNumber>
    </submittedName>
</protein>
<dbReference type="EMBL" id="JAOQIO010000055">
    <property type="protein sequence ID" value="MCU6793547.1"/>
    <property type="molecule type" value="Genomic_DNA"/>
</dbReference>
<dbReference type="InterPro" id="IPR043128">
    <property type="entry name" value="Rev_trsase/Diguanyl_cyclase"/>
</dbReference>
<feature type="coiled-coil region" evidence="3">
    <location>
        <begin position="108"/>
        <end position="135"/>
    </location>
</feature>
<keyword evidence="7" id="KW-0548">Nucleotidyltransferase</keyword>